<dbReference type="OrthoDB" id="168252at2759"/>
<feature type="region of interest" description="Disordered" evidence="1">
    <location>
        <begin position="176"/>
        <end position="205"/>
    </location>
</feature>
<comment type="caution">
    <text evidence="2">The sequence shown here is derived from an EMBL/GenBank/DDBJ whole genome shotgun (WGS) entry which is preliminary data.</text>
</comment>
<evidence type="ECO:0000313" key="3">
    <source>
        <dbReference type="Proteomes" id="UP000694044"/>
    </source>
</evidence>
<proteinExistence type="predicted"/>
<evidence type="ECO:0000313" key="2">
    <source>
        <dbReference type="EMBL" id="KAG7385053.1"/>
    </source>
</evidence>
<keyword evidence="3" id="KW-1185">Reference proteome</keyword>
<organism evidence="2 3">
    <name type="scientific">Phytophthora pseudosyringae</name>
    <dbReference type="NCBI Taxonomy" id="221518"/>
    <lineage>
        <taxon>Eukaryota</taxon>
        <taxon>Sar</taxon>
        <taxon>Stramenopiles</taxon>
        <taxon>Oomycota</taxon>
        <taxon>Peronosporomycetes</taxon>
        <taxon>Peronosporales</taxon>
        <taxon>Peronosporaceae</taxon>
        <taxon>Phytophthora</taxon>
    </lineage>
</organism>
<dbReference type="EMBL" id="JAGDFM010000131">
    <property type="protein sequence ID" value="KAG7385053.1"/>
    <property type="molecule type" value="Genomic_DNA"/>
</dbReference>
<sequence length="328" mass="33500">MGSYPLLLESSVKEYLFLASTWQSLPNLPPPQPTRSNMSDPFDFLNPIASTKTPAEKALSQPHHAPPAPVAPMNVGMGMGMPAPHGNMGMGMHMGMGMGGPPAFNGGGMPVNMGGIPPHGGMMPGAFPGMGPGMNQSMNPFGQQPPPQQGPMYDNIKKLLEKKPVVDDASMDFLEGLGSGAKGSSNPSMEPVRAPEPVANPFGVPQAPAELDFSFLGGGAPASSAPVAQPASPASGTKSSALASRLAHGKRPTQEAARKNLGFNAGAFASTGHAKISLKTVAGGPGEPTVDDFVAGNAPLAPVDDIFAATPINPPANPAPSNSNDIFW</sequence>
<accession>A0A8T1VYQ7</accession>
<gene>
    <name evidence="2" type="primary">HECTD3_3</name>
    <name evidence="2" type="ORF">PHYPSEUDO_001989</name>
</gene>
<dbReference type="AlphaFoldDB" id="A0A8T1VYQ7"/>
<evidence type="ECO:0000256" key="1">
    <source>
        <dbReference type="SAM" id="MobiDB-lite"/>
    </source>
</evidence>
<feature type="compositionally biased region" description="Low complexity" evidence="1">
    <location>
        <begin position="221"/>
        <end position="236"/>
    </location>
</feature>
<dbReference type="Proteomes" id="UP000694044">
    <property type="component" value="Unassembled WGS sequence"/>
</dbReference>
<feature type="region of interest" description="Disordered" evidence="1">
    <location>
        <begin position="221"/>
        <end position="254"/>
    </location>
</feature>
<protein>
    <submittedName>
        <fullName evidence="2">E3 ubiquitin-protein ligase HTD3</fullName>
    </submittedName>
</protein>
<name>A0A8T1VYQ7_9STRA</name>
<reference evidence="2" key="1">
    <citation type="submission" date="2021-02" db="EMBL/GenBank/DDBJ databases">
        <authorList>
            <person name="Palmer J.M."/>
        </authorList>
    </citation>
    <scope>NUCLEOTIDE SEQUENCE</scope>
    <source>
        <strain evidence="2">SCRP734</strain>
    </source>
</reference>